<name>A0A0F6YJU8_9BACT</name>
<sequence length="127" mass="13228">MGLRVVVVAKAGALRDRVCDALRARGVETCGDLDAAMASGPIDAVIAELDPSPRKSGLGILLAASERAPRARRVLLVEGRASIADAAFASGVADRVLLGYVPPRIEAIAEWLTSTCEHGPRRVSALS</sequence>
<dbReference type="RefSeq" id="WP_053235649.1">
    <property type="nucleotide sequence ID" value="NZ_CP011125.1"/>
</dbReference>
<evidence type="ECO:0000313" key="2">
    <source>
        <dbReference type="Proteomes" id="UP000034883"/>
    </source>
</evidence>
<reference evidence="1 2" key="1">
    <citation type="submission" date="2015-03" db="EMBL/GenBank/DDBJ databases">
        <title>Genome assembly of Sandaracinus amylolyticus DSM 53668.</title>
        <authorList>
            <person name="Sharma G."/>
            <person name="Subramanian S."/>
        </authorList>
    </citation>
    <scope>NUCLEOTIDE SEQUENCE [LARGE SCALE GENOMIC DNA]</scope>
    <source>
        <strain evidence="1 2">DSM 53668</strain>
    </source>
</reference>
<organism evidence="1 2">
    <name type="scientific">Sandaracinus amylolyticus</name>
    <dbReference type="NCBI Taxonomy" id="927083"/>
    <lineage>
        <taxon>Bacteria</taxon>
        <taxon>Pseudomonadati</taxon>
        <taxon>Myxococcota</taxon>
        <taxon>Polyangia</taxon>
        <taxon>Polyangiales</taxon>
        <taxon>Sandaracinaceae</taxon>
        <taxon>Sandaracinus</taxon>
    </lineage>
</organism>
<protein>
    <recommendedName>
        <fullName evidence="3">Response regulatory domain-containing protein</fullName>
    </recommendedName>
</protein>
<gene>
    <name evidence="1" type="ORF">DB32_005665</name>
</gene>
<dbReference type="STRING" id="927083.DB32_005665"/>
<keyword evidence="2" id="KW-1185">Reference proteome</keyword>
<proteinExistence type="predicted"/>
<dbReference type="AlphaFoldDB" id="A0A0F6YJU8"/>
<accession>A0A0F6YJU8</accession>
<evidence type="ECO:0008006" key="3">
    <source>
        <dbReference type="Google" id="ProtNLM"/>
    </source>
</evidence>
<dbReference type="KEGG" id="samy:DB32_005665"/>
<dbReference type="Proteomes" id="UP000034883">
    <property type="component" value="Chromosome"/>
</dbReference>
<dbReference type="EMBL" id="CP011125">
    <property type="protein sequence ID" value="AKF08516.1"/>
    <property type="molecule type" value="Genomic_DNA"/>
</dbReference>
<evidence type="ECO:0000313" key="1">
    <source>
        <dbReference type="EMBL" id="AKF08516.1"/>
    </source>
</evidence>